<dbReference type="Proteomes" id="UP000245778">
    <property type="component" value="Unassembled WGS sequence"/>
</dbReference>
<organism evidence="1 2">
    <name type="scientific">Intestinimonas butyriciproducens</name>
    <dbReference type="NCBI Taxonomy" id="1297617"/>
    <lineage>
        <taxon>Bacteria</taxon>
        <taxon>Bacillati</taxon>
        <taxon>Bacillota</taxon>
        <taxon>Clostridia</taxon>
        <taxon>Eubacteriales</taxon>
        <taxon>Intestinimonas</taxon>
    </lineage>
</organism>
<evidence type="ECO:0000313" key="1">
    <source>
        <dbReference type="EMBL" id="PVY48418.1"/>
    </source>
</evidence>
<dbReference type="Pfam" id="PF19553">
    <property type="entry name" value="DUF6076"/>
    <property type="match status" value="1"/>
</dbReference>
<proteinExistence type="predicted"/>
<dbReference type="InterPro" id="IPR045722">
    <property type="entry name" value="DUF6076"/>
</dbReference>
<dbReference type="EMBL" id="QEKK01000007">
    <property type="protein sequence ID" value="PVY48418.1"/>
    <property type="molecule type" value="Genomic_DNA"/>
</dbReference>
<dbReference type="OrthoDB" id="1816313at2"/>
<dbReference type="RefSeq" id="WP_116722333.1">
    <property type="nucleotide sequence ID" value="NZ_CP011524.1"/>
</dbReference>
<reference evidence="1 2" key="1">
    <citation type="submission" date="2018-04" db="EMBL/GenBank/DDBJ databases">
        <title>Genomic Encyclopedia of Type Strains, Phase IV (KMG-IV): sequencing the most valuable type-strain genomes for metagenomic binning, comparative biology and taxonomic classification.</title>
        <authorList>
            <person name="Goeker M."/>
        </authorList>
    </citation>
    <scope>NUCLEOTIDE SEQUENCE [LARGE SCALE GENOMIC DNA]</scope>
    <source>
        <strain evidence="1 2">DSM 26588</strain>
    </source>
</reference>
<protein>
    <submittedName>
        <fullName evidence="1">Uncharacterized protein</fullName>
    </submittedName>
</protein>
<name>A0A2U1BIC7_9FIRM</name>
<sequence length="371" mass="41825">MDQIINHAVLSLDFWQDTVTYEGCTMPTGTIGCEVLNIPDSTIEKLDTPCNVLNQLLQGMNTGSLDMELLPQVQQAAGEIISFLQATPPFSRLNRSYFEQKLAAIFSEEYMEDTKAYLQLTQQEQLICALTGQHVKATMLVRIAQVLGHLSYSLGQYKEALTKLAERLNEPDYDRTPDGYAAMFGQFFKGEPTLSLDNPAWMTLTNASVQYVAAIRPGKTEPQLVKRMHYVSFVGMFRSDLFEGLCVGHAPKKCPICGRWFLTIDARHTKYCGGLAPGDQRGRTCRQIGNLRGREQRELADDHPIKAIYNRRMNTIVQSKHRGKLDDETAAAMKKLAKDKMLRALSDHRYASTAYEQEMTQDALLKAIQKK</sequence>
<comment type="caution">
    <text evidence="1">The sequence shown here is derived from an EMBL/GenBank/DDBJ whole genome shotgun (WGS) entry which is preliminary data.</text>
</comment>
<evidence type="ECO:0000313" key="2">
    <source>
        <dbReference type="Proteomes" id="UP000245778"/>
    </source>
</evidence>
<dbReference type="GeneID" id="93230471"/>
<gene>
    <name evidence="1" type="ORF">C7373_107168</name>
</gene>
<dbReference type="AlphaFoldDB" id="A0A2U1BIC7"/>
<accession>A0A2U1BIC7</accession>